<dbReference type="AlphaFoldDB" id="A0A067PJ18"/>
<protein>
    <submittedName>
        <fullName evidence="2">Uncharacterized protein</fullName>
    </submittedName>
</protein>
<dbReference type="HOGENOM" id="CLU_2085172_0_0_1"/>
<dbReference type="InParanoid" id="A0A067PJ18"/>
<proteinExistence type="predicted"/>
<keyword evidence="3" id="KW-1185">Reference proteome</keyword>
<sequence length="145" mass="16327">MDDDQVREASNCVNQVVDHPKIVLARRKMDGRLLLAYPFRRDGRGREIFGKNSKSQFTQMSPNPNPRLQHFPSPYATDSIVAYALKVSNPIRQPHLLAQRHIRLTVHSSHSLHVLSLLSSAPATGPLPEPIPSPPSNVRWPPHDH</sequence>
<name>A0A067PJ18_9AGAM</name>
<feature type="region of interest" description="Disordered" evidence="1">
    <location>
        <begin position="125"/>
        <end position="145"/>
    </location>
</feature>
<evidence type="ECO:0000256" key="1">
    <source>
        <dbReference type="SAM" id="MobiDB-lite"/>
    </source>
</evidence>
<evidence type="ECO:0000313" key="3">
    <source>
        <dbReference type="Proteomes" id="UP000027265"/>
    </source>
</evidence>
<dbReference type="EMBL" id="KL197752">
    <property type="protein sequence ID" value="KDQ51007.1"/>
    <property type="molecule type" value="Genomic_DNA"/>
</dbReference>
<evidence type="ECO:0000313" key="2">
    <source>
        <dbReference type="EMBL" id="KDQ51007.1"/>
    </source>
</evidence>
<accession>A0A067PJ18</accession>
<feature type="compositionally biased region" description="Pro residues" evidence="1">
    <location>
        <begin position="125"/>
        <end position="135"/>
    </location>
</feature>
<reference evidence="3" key="1">
    <citation type="journal article" date="2014" name="Proc. Natl. Acad. Sci. U.S.A.">
        <title>Extensive sampling of basidiomycete genomes demonstrates inadequacy of the white-rot/brown-rot paradigm for wood decay fungi.</title>
        <authorList>
            <person name="Riley R."/>
            <person name="Salamov A.A."/>
            <person name="Brown D.W."/>
            <person name="Nagy L.G."/>
            <person name="Floudas D."/>
            <person name="Held B.W."/>
            <person name="Levasseur A."/>
            <person name="Lombard V."/>
            <person name="Morin E."/>
            <person name="Otillar R."/>
            <person name="Lindquist E.A."/>
            <person name="Sun H."/>
            <person name="LaButti K.M."/>
            <person name="Schmutz J."/>
            <person name="Jabbour D."/>
            <person name="Luo H."/>
            <person name="Baker S.E."/>
            <person name="Pisabarro A.G."/>
            <person name="Walton J.D."/>
            <person name="Blanchette R.A."/>
            <person name="Henrissat B."/>
            <person name="Martin F."/>
            <person name="Cullen D."/>
            <person name="Hibbett D.S."/>
            <person name="Grigoriev I.V."/>
        </authorList>
    </citation>
    <scope>NUCLEOTIDE SEQUENCE [LARGE SCALE GENOMIC DNA]</scope>
    <source>
        <strain evidence="3">MUCL 33604</strain>
    </source>
</reference>
<dbReference type="Proteomes" id="UP000027265">
    <property type="component" value="Unassembled WGS sequence"/>
</dbReference>
<gene>
    <name evidence="2" type="ORF">JAAARDRAFT_540257</name>
</gene>
<organism evidence="2 3">
    <name type="scientific">Jaapia argillacea MUCL 33604</name>
    <dbReference type="NCBI Taxonomy" id="933084"/>
    <lineage>
        <taxon>Eukaryota</taxon>
        <taxon>Fungi</taxon>
        <taxon>Dikarya</taxon>
        <taxon>Basidiomycota</taxon>
        <taxon>Agaricomycotina</taxon>
        <taxon>Agaricomycetes</taxon>
        <taxon>Agaricomycetidae</taxon>
        <taxon>Jaapiales</taxon>
        <taxon>Jaapiaceae</taxon>
        <taxon>Jaapia</taxon>
    </lineage>
</organism>